<evidence type="ECO:0000313" key="1">
    <source>
        <dbReference type="EMBL" id="GBL91183.1"/>
    </source>
</evidence>
<comment type="caution">
    <text evidence="1">The sequence shown here is derived from an EMBL/GenBank/DDBJ whole genome shotgun (WGS) entry which is preliminary data.</text>
</comment>
<gene>
    <name evidence="1" type="ORF">AVEN_195086_1</name>
</gene>
<organism evidence="1 2">
    <name type="scientific">Araneus ventricosus</name>
    <name type="common">Orbweaver spider</name>
    <name type="synonym">Epeira ventricosa</name>
    <dbReference type="NCBI Taxonomy" id="182803"/>
    <lineage>
        <taxon>Eukaryota</taxon>
        <taxon>Metazoa</taxon>
        <taxon>Ecdysozoa</taxon>
        <taxon>Arthropoda</taxon>
        <taxon>Chelicerata</taxon>
        <taxon>Arachnida</taxon>
        <taxon>Araneae</taxon>
        <taxon>Araneomorphae</taxon>
        <taxon>Entelegynae</taxon>
        <taxon>Araneoidea</taxon>
        <taxon>Araneidae</taxon>
        <taxon>Araneus</taxon>
    </lineage>
</organism>
<evidence type="ECO:0000313" key="2">
    <source>
        <dbReference type="Proteomes" id="UP000499080"/>
    </source>
</evidence>
<dbReference type="Proteomes" id="UP000499080">
    <property type="component" value="Unassembled WGS sequence"/>
</dbReference>
<reference evidence="1 2" key="1">
    <citation type="journal article" date="2019" name="Sci. Rep.">
        <title>Orb-weaving spider Araneus ventricosus genome elucidates the spidroin gene catalogue.</title>
        <authorList>
            <person name="Kono N."/>
            <person name="Nakamura H."/>
            <person name="Ohtoshi R."/>
            <person name="Moran D.A.P."/>
            <person name="Shinohara A."/>
            <person name="Yoshida Y."/>
            <person name="Fujiwara M."/>
            <person name="Mori M."/>
            <person name="Tomita M."/>
            <person name="Arakawa K."/>
        </authorList>
    </citation>
    <scope>NUCLEOTIDE SEQUENCE [LARGE SCALE GENOMIC DNA]</scope>
</reference>
<protein>
    <submittedName>
        <fullName evidence="1">Uncharacterized protein</fullName>
    </submittedName>
</protein>
<sequence>MNKSSPLTSVIIWAGGYVVRPLHLARPFDRRNIPYLLRTCASQFVAGSAPHPERRVVYARWSTLFQHGPELLESHISRTMDRTRWTGGLASSLTGLQPTGLFLLGAHEIFIVRDGLWTRLKIS</sequence>
<proteinExistence type="predicted"/>
<name>A0A4Y2BGV1_ARAVE</name>
<dbReference type="EMBL" id="BGPR01000077">
    <property type="protein sequence ID" value="GBL91183.1"/>
    <property type="molecule type" value="Genomic_DNA"/>
</dbReference>
<keyword evidence="2" id="KW-1185">Reference proteome</keyword>
<dbReference type="AlphaFoldDB" id="A0A4Y2BGV1"/>
<accession>A0A4Y2BGV1</accession>